<dbReference type="Proteomes" id="UP001501598">
    <property type="component" value="Unassembled WGS sequence"/>
</dbReference>
<gene>
    <name evidence="1" type="ORF">GCM10023175_53550</name>
</gene>
<dbReference type="EMBL" id="BAABGT010000086">
    <property type="protein sequence ID" value="GAA4554788.1"/>
    <property type="molecule type" value="Genomic_DNA"/>
</dbReference>
<sequence length="81" mass="8950">MGASDKRHAFGSSIRRRRSTIRSIAASACSALTEGGMATVRFSLTHPGKSHMDRRWSGQVAHALRAALSVRSDREERLKRT</sequence>
<reference evidence="2" key="1">
    <citation type="journal article" date="2019" name="Int. J. Syst. Evol. Microbiol.">
        <title>The Global Catalogue of Microorganisms (GCM) 10K type strain sequencing project: providing services to taxonomists for standard genome sequencing and annotation.</title>
        <authorList>
            <consortium name="The Broad Institute Genomics Platform"/>
            <consortium name="The Broad Institute Genome Sequencing Center for Infectious Disease"/>
            <person name="Wu L."/>
            <person name="Ma J."/>
        </authorList>
    </citation>
    <scope>NUCLEOTIDE SEQUENCE [LARGE SCALE GENOMIC DNA]</scope>
    <source>
        <strain evidence="2">JCM 17906</strain>
    </source>
</reference>
<name>A0ABP8RYL2_9PSEU</name>
<comment type="caution">
    <text evidence="1">The sequence shown here is derived from an EMBL/GenBank/DDBJ whole genome shotgun (WGS) entry which is preliminary data.</text>
</comment>
<evidence type="ECO:0000313" key="1">
    <source>
        <dbReference type="EMBL" id="GAA4554788.1"/>
    </source>
</evidence>
<proteinExistence type="predicted"/>
<accession>A0ABP8RYL2</accession>
<evidence type="ECO:0000313" key="2">
    <source>
        <dbReference type="Proteomes" id="UP001501598"/>
    </source>
</evidence>
<organism evidence="1 2">
    <name type="scientific">Pseudonocardia xishanensis</name>
    <dbReference type="NCBI Taxonomy" id="630995"/>
    <lineage>
        <taxon>Bacteria</taxon>
        <taxon>Bacillati</taxon>
        <taxon>Actinomycetota</taxon>
        <taxon>Actinomycetes</taxon>
        <taxon>Pseudonocardiales</taxon>
        <taxon>Pseudonocardiaceae</taxon>
        <taxon>Pseudonocardia</taxon>
    </lineage>
</organism>
<keyword evidence="2" id="KW-1185">Reference proteome</keyword>
<protein>
    <submittedName>
        <fullName evidence="1">Uncharacterized protein</fullName>
    </submittedName>
</protein>